<evidence type="ECO:0000313" key="3">
    <source>
        <dbReference type="Proteomes" id="UP001457282"/>
    </source>
</evidence>
<dbReference type="PANTHER" id="PTHR31050:SF7">
    <property type="entry name" value="DUF1262 FAMILY PROTEIN"/>
    <property type="match status" value="1"/>
</dbReference>
<evidence type="ECO:0000313" key="2">
    <source>
        <dbReference type="EMBL" id="KAK9934864.1"/>
    </source>
</evidence>
<dbReference type="EMBL" id="JBEDUW010000004">
    <property type="protein sequence ID" value="KAK9934864.1"/>
    <property type="molecule type" value="Genomic_DNA"/>
</dbReference>
<dbReference type="Proteomes" id="UP001457282">
    <property type="component" value="Unassembled WGS sequence"/>
</dbReference>
<dbReference type="AlphaFoldDB" id="A0AAW1XEA3"/>
<comment type="caution">
    <text evidence="2">The sequence shown here is derived from an EMBL/GenBank/DDBJ whole genome shotgun (WGS) entry which is preliminary data.</text>
</comment>
<organism evidence="2 3">
    <name type="scientific">Rubus argutus</name>
    <name type="common">Southern blackberry</name>
    <dbReference type="NCBI Taxonomy" id="59490"/>
    <lineage>
        <taxon>Eukaryota</taxon>
        <taxon>Viridiplantae</taxon>
        <taxon>Streptophyta</taxon>
        <taxon>Embryophyta</taxon>
        <taxon>Tracheophyta</taxon>
        <taxon>Spermatophyta</taxon>
        <taxon>Magnoliopsida</taxon>
        <taxon>eudicotyledons</taxon>
        <taxon>Gunneridae</taxon>
        <taxon>Pentapetalae</taxon>
        <taxon>rosids</taxon>
        <taxon>fabids</taxon>
        <taxon>Rosales</taxon>
        <taxon>Rosaceae</taxon>
        <taxon>Rosoideae</taxon>
        <taxon>Rosoideae incertae sedis</taxon>
        <taxon>Rubus</taxon>
    </lineage>
</organism>
<accession>A0AAW1XEA3</accession>
<gene>
    <name evidence="2" type="ORF">M0R45_021993</name>
</gene>
<evidence type="ECO:0000256" key="1">
    <source>
        <dbReference type="SAM" id="MobiDB-lite"/>
    </source>
</evidence>
<dbReference type="InterPro" id="IPR010683">
    <property type="entry name" value="DUF1262"/>
</dbReference>
<feature type="region of interest" description="Disordered" evidence="1">
    <location>
        <begin position="1"/>
        <end position="24"/>
    </location>
</feature>
<keyword evidence="3" id="KW-1185">Reference proteome</keyword>
<protein>
    <submittedName>
        <fullName evidence="2">Uncharacterized protein</fullName>
    </submittedName>
</protein>
<sequence>MYVTRPLSMYRKSPGSLSVPTPEGPNSGYLVLHDEESDETTCFGCCQNDQVKDLPFPQNKDLTVGYSSDNDDVAFIPVLDKPLSANIYHVIRRNGSHRGEVCTNSREDDMVDCCFGKTVHDVKPKPLDPSDIYQQVEIVPKKSRGFFTAKAVASDGFPPSFLRRSGWTVTMHTPHHYQLGEAPGLNTSKRLGLPGFDFPLSKDCSEPLVVGKWHCPFLFIKEGGLKLKHQMKQCMFYEMRLEQRWEKFLDKDNGGKNNNSNAVFVDALVQKEVVFVAGSEAVWDDHDRINIVGDGFMWFKSFDGVGGERSVGLSMKIVERMKWEQERVGWVGGDEREVRVERVEEFGGIGGWNRFGCYVLVERFVLKRMDGSLALLTYDFKHTHQIRSKWE</sequence>
<reference evidence="2 3" key="1">
    <citation type="journal article" date="2023" name="G3 (Bethesda)">
        <title>A chromosome-length genome assembly and annotation of blackberry (Rubus argutus, cv. 'Hillquist').</title>
        <authorList>
            <person name="Bruna T."/>
            <person name="Aryal R."/>
            <person name="Dudchenko O."/>
            <person name="Sargent D.J."/>
            <person name="Mead D."/>
            <person name="Buti M."/>
            <person name="Cavallini A."/>
            <person name="Hytonen T."/>
            <person name="Andres J."/>
            <person name="Pham M."/>
            <person name="Weisz D."/>
            <person name="Mascagni F."/>
            <person name="Usai G."/>
            <person name="Natali L."/>
            <person name="Bassil N."/>
            <person name="Fernandez G.E."/>
            <person name="Lomsadze A."/>
            <person name="Armour M."/>
            <person name="Olukolu B."/>
            <person name="Poorten T."/>
            <person name="Britton C."/>
            <person name="Davik J."/>
            <person name="Ashrafi H."/>
            <person name="Aiden E.L."/>
            <person name="Borodovsky M."/>
            <person name="Worthington M."/>
        </authorList>
    </citation>
    <scope>NUCLEOTIDE SEQUENCE [LARGE SCALE GENOMIC DNA]</scope>
    <source>
        <strain evidence="2">PI 553951</strain>
    </source>
</reference>
<proteinExistence type="predicted"/>
<dbReference type="PANTHER" id="PTHR31050">
    <property type="entry name" value="OS08G0413200 PROTEIN"/>
    <property type="match status" value="1"/>
</dbReference>
<name>A0AAW1XEA3_RUBAR</name>
<dbReference type="Pfam" id="PF06880">
    <property type="entry name" value="DUF1262"/>
    <property type="match status" value="1"/>
</dbReference>